<dbReference type="EMBL" id="GADI01002143">
    <property type="protein sequence ID" value="JAA71665.1"/>
    <property type="molecule type" value="mRNA"/>
</dbReference>
<sequence>MTSACARTKVKDGSACELSSRSALKPPATSLSSQVASTSTKGDTTSTILESDKQDSGLDSDCREHGSQESILAPKDELLLLLEMIGERGVQLQEKVQEMEQAQASMGPGRGCAPRSHSELLEFHGKELRARLSEMEVERANYRTMVRQLQSTIHRLEGEKMAYEHKLQATLIEKKLTGKESPQPAFAIRSGRTELCAVFEGRELAHGPFSRCTKPRWPGKVEKGSEGHQVRRRQGVCT</sequence>
<feature type="region of interest" description="Disordered" evidence="2">
    <location>
        <begin position="215"/>
        <end position="238"/>
    </location>
</feature>
<evidence type="ECO:0000313" key="3">
    <source>
        <dbReference type="EMBL" id="JAA71665.1"/>
    </source>
</evidence>
<dbReference type="AlphaFoldDB" id="A0A0K8RKP5"/>
<feature type="compositionally biased region" description="Basic and acidic residues" evidence="2">
    <location>
        <begin position="50"/>
        <end position="67"/>
    </location>
</feature>
<evidence type="ECO:0000256" key="1">
    <source>
        <dbReference type="SAM" id="Coils"/>
    </source>
</evidence>
<organism evidence="3">
    <name type="scientific">Ixodes ricinus</name>
    <name type="common">Common tick</name>
    <name type="synonym">Acarus ricinus</name>
    <dbReference type="NCBI Taxonomy" id="34613"/>
    <lineage>
        <taxon>Eukaryota</taxon>
        <taxon>Metazoa</taxon>
        <taxon>Ecdysozoa</taxon>
        <taxon>Arthropoda</taxon>
        <taxon>Chelicerata</taxon>
        <taxon>Arachnida</taxon>
        <taxon>Acari</taxon>
        <taxon>Parasitiformes</taxon>
        <taxon>Ixodida</taxon>
        <taxon>Ixodoidea</taxon>
        <taxon>Ixodidae</taxon>
        <taxon>Ixodinae</taxon>
        <taxon>Ixodes</taxon>
    </lineage>
</organism>
<feature type="region of interest" description="Disordered" evidence="2">
    <location>
        <begin position="1"/>
        <end position="69"/>
    </location>
</feature>
<feature type="coiled-coil region" evidence="1">
    <location>
        <begin position="132"/>
        <end position="166"/>
    </location>
</feature>
<evidence type="ECO:0000256" key="2">
    <source>
        <dbReference type="SAM" id="MobiDB-lite"/>
    </source>
</evidence>
<accession>A0A0K8RKP5</accession>
<feature type="compositionally biased region" description="Basic and acidic residues" evidence="2">
    <location>
        <begin position="219"/>
        <end position="229"/>
    </location>
</feature>
<name>A0A0K8RKP5_IXORI</name>
<reference evidence="3" key="1">
    <citation type="submission" date="2012-12" db="EMBL/GenBank/DDBJ databases">
        <title>Identification and characterization of a phenylalanine ammonia-lyase gene family in Isatis indigotica Fort.</title>
        <authorList>
            <person name="Liu Q."/>
            <person name="Chen J."/>
            <person name="Zhou X."/>
            <person name="Di P."/>
            <person name="Xiao Y."/>
            <person name="Xuan H."/>
            <person name="Zhang L."/>
            <person name="Chen W."/>
        </authorList>
    </citation>
    <scope>NUCLEOTIDE SEQUENCE</scope>
    <source>
        <tissue evidence="3">Salivary gland</tissue>
    </source>
</reference>
<protein>
    <submittedName>
        <fullName evidence="3">Uncharacterized protein</fullName>
    </submittedName>
</protein>
<keyword evidence="1" id="KW-0175">Coiled coil</keyword>
<proteinExistence type="evidence at transcript level"/>
<feature type="compositionally biased region" description="Polar residues" evidence="2">
    <location>
        <begin position="29"/>
        <end position="49"/>
    </location>
</feature>